<sequence>MPPKPKGAKAPVKKPTTQNPASKPSKSTTRTKDAEKNKPEPSMAAEIETDTELTELTSDTDANAAPPVTIAQRPVTRAKNANQRPGKILEQFSRENIARVAELQDRLATEDIAGPPHNGFTLASIYGHTPVKVSFGTPSVASSYALSRSSSAHTNVSTEFELDFSEESQVLVRKKSSIIKIERTH</sequence>
<reference evidence="2 3" key="1">
    <citation type="submission" date="2018-06" db="EMBL/GenBank/DDBJ databases">
        <title>A transcriptomic atlas of mushroom development highlights an independent origin of complex multicellularity.</title>
        <authorList>
            <consortium name="DOE Joint Genome Institute"/>
            <person name="Krizsan K."/>
            <person name="Almasi E."/>
            <person name="Merenyi Z."/>
            <person name="Sahu N."/>
            <person name="Viragh M."/>
            <person name="Koszo T."/>
            <person name="Mondo S."/>
            <person name="Kiss B."/>
            <person name="Balint B."/>
            <person name="Kues U."/>
            <person name="Barry K."/>
            <person name="Hegedus J.C."/>
            <person name="Henrissat B."/>
            <person name="Johnson J."/>
            <person name="Lipzen A."/>
            <person name="Ohm R."/>
            <person name="Nagy I."/>
            <person name="Pangilinan J."/>
            <person name="Yan J."/>
            <person name="Xiong Y."/>
            <person name="Grigoriev I.V."/>
            <person name="Hibbett D.S."/>
            <person name="Nagy L.G."/>
        </authorList>
    </citation>
    <scope>NUCLEOTIDE SEQUENCE [LARGE SCALE GENOMIC DNA]</scope>
    <source>
        <strain evidence="2 3">SZMC22713</strain>
    </source>
</reference>
<organism evidence="2 3">
    <name type="scientific">Rickenella mellea</name>
    <dbReference type="NCBI Taxonomy" id="50990"/>
    <lineage>
        <taxon>Eukaryota</taxon>
        <taxon>Fungi</taxon>
        <taxon>Dikarya</taxon>
        <taxon>Basidiomycota</taxon>
        <taxon>Agaricomycotina</taxon>
        <taxon>Agaricomycetes</taxon>
        <taxon>Hymenochaetales</taxon>
        <taxon>Rickenellaceae</taxon>
        <taxon>Rickenella</taxon>
    </lineage>
</organism>
<dbReference type="STRING" id="50990.A0A4Y7Q0D9"/>
<evidence type="ECO:0000313" key="3">
    <source>
        <dbReference type="Proteomes" id="UP000294933"/>
    </source>
</evidence>
<dbReference type="AlphaFoldDB" id="A0A4Y7Q0D9"/>
<dbReference type="Proteomes" id="UP000294933">
    <property type="component" value="Unassembled WGS sequence"/>
</dbReference>
<evidence type="ECO:0000256" key="1">
    <source>
        <dbReference type="SAM" id="MobiDB-lite"/>
    </source>
</evidence>
<name>A0A4Y7Q0D9_9AGAM</name>
<dbReference type="VEuPathDB" id="FungiDB:BD410DRAFT_899621"/>
<accession>A0A4Y7Q0D9</accession>
<keyword evidence="3" id="KW-1185">Reference proteome</keyword>
<feature type="compositionally biased region" description="Basic and acidic residues" evidence="1">
    <location>
        <begin position="30"/>
        <end position="39"/>
    </location>
</feature>
<dbReference type="EMBL" id="ML170189">
    <property type="protein sequence ID" value="TDL20260.1"/>
    <property type="molecule type" value="Genomic_DNA"/>
</dbReference>
<protein>
    <submittedName>
        <fullName evidence="2">Uncharacterized protein</fullName>
    </submittedName>
</protein>
<gene>
    <name evidence="2" type="ORF">BD410DRAFT_899621</name>
</gene>
<feature type="region of interest" description="Disordered" evidence="1">
    <location>
        <begin position="1"/>
        <end position="90"/>
    </location>
</feature>
<evidence type="ECO:0000313" key="2">
    <source>
        <dbReference type="EMBL" id="TDL20260.1"/>
    </source>
</evidence>
<feature type="compositionally biased region" description="Polar residues" evidence="1">
    <location>
        <begin position="16"/>
        <end position="28"/>
    </location>
</feature>
<proteinExistence type="predicted"/>